<feature type="compositionally biased region" description="Low complexity" evidence="1">
    <location>
        <begin position="15"/>
        <end position="26"/>
    </location>
</feature>
<name>A0A0A9EXI3_ARUDO</name>
<reference evidence="2" key="1">
    <citation type="submission" date="2014-09" db="EMBL/GenBank/DDBJ databases">
        <authorList>
            <person name="Magalhaes I.L.F."/>
            <person name="Oliveira U."/>
            <person name="Santos F.R."/>
            <person name="Vidigal T.H.D.A."/>
            <person name="Brescovit A.D."/>
            <person name="Santos A.J."/>
        </authorList>
    </citation>
    <scope>NUCLEOTIDE SEQUENCE</scope>
    <source>
        <tissue evidence="2">Shoot tissue taken approximately 20 cm above the soil surface</tissue>
    </source>
</reference>
<organism evidence="2">
    <name type="scientific">Arundo donax</name>
    <name type="common">Giant reed</name>
    <name type="synonym">Donax arundinaceus</name>
    <dbReference type="NCBI Taxonomy" id="35708"/>
    <lineage>
        <taxon>Eukaryota</taxon>
        <taxon>Viridiplantae</taxon>
        <taxon>Streptophyta</taxon>
        <taxon>Embryophyta</taxon>
        <taxon>Tracheophyta</taxon>
        <taxon>Spermatophyta</taxon>
        <taxon>Magnoliopsida</taxon>
        <taxon>Liliopsida</taxon>
        <taxon>Poales</taxon>
        <taxon>Poaceae</taxon>
        <taxon>PACMAD clade</taxon>
        <taxon>Arundinoideae</taxon>
        <taxon>Arundineae</taxon>
        <taxon>Arundo</taxon>
    </lineage>
</organism>
<dbReference type="EMBL" id="GBRH01192416">
    <property type="protein sequence ID" value="JAE05480.1"/>
    <property type="molecule type" value="Transcribed_RNA"/>
</dbReference>
<sequence length="39" mass="3973">MCTRSSSSDRHSERSSTGPSRASSSAVAAITGTSSSVRK</sequence>
<evidence type="ECO:0000256" key="1">
    <source>
        <dbReference type="SAM" id="MobiDB-lite"/>
    </source>
</evidence>
<dbReference type="AlphaFoldDB" id="A0A0A9EXI3"/>
<evidence type="ECO:0000313" key="2">
    <source>
        <dbReference type="EMBL" id="JAE05480.1"/>
    </source>
</evidence>
<protein>
    <submittedName>
        <fullName evidence="2">KCS5</fullName>
    </submittedName>
</protein>
<accession>A0A0A9EXI3</accession>
<feature type="region of interest" description="Disordered" evidence="1">
    <location>
        <begin position="1"/>
        <end position="39"/>
    </location>
</feature>
<proteinExistence type="predicted"/>
<reference evidence="2" key="2">
    <citation type="journal article" date="2015" name="Data Brief">
        <title>Shoot transcriptome of the giant reed, Arundo donax.</title>
        <authorList>
            <person name="Barrero R.A."/>
            <person name="Guerrero F.D."/>
            <person name="Moolhuijzen P."/>
            <person name="Goolsby J.A."/>
            <person name="Tidwell J."/>
            <person name="Bellgard S.E."/>
            <person name="Bellgard M.I."/>
        </authorList>
    </citation>
    <scope>NUCLEOTIDE SEQUENCE</scope>
    <source>
        <tissue evidence="2">Shoot tissue taken approximately 20 cm above the soil surface</tissue>
    </source>
</reference>